<reference evidence="9" key="1">
    <citation type="submission" date="2014-06" db="EMBL/GenBank/DDBJ databases">
        <authorList>
            <person name="Berkman P.J."/>
        </authorList>
    </citation>
    <scope>NUCLEOTIDE SEQUENCE [LARGE SCALE GENOMIC DNA]</scope>
</reference>
<gene>
    <name evidence="8" type="primary">SSCI01750.1</name>
</gene>
<dbReference type="Gene3D" id="1.20.1250.20">
    <property type="entry name" value="MFS general substrate transporter like domains"/>
    <property type="match status" value="1"/>
</dbReference>
<dbReference type="InterPro" id="IPR020846">
    <property type="entry name" value="MFS_dom"/>
</dbReference>
<dbReference type="PANTHER" id="PTHR23504:SF15">
    <property type="entry name" value="MAJOR FACILITATOR SUPERFAMILY (MFS) PROFILE DOMAIN-CONTAINING PROTEIN"/>
    <property type="match status" value="1"/>
</dbReference>
<feature type="transmembrane region" description="Helical" evidence="6">
    <location>
        <begin position="15"/>
        <end position="37"/>
    </location>
</feature>
<dbReference type="EMBL" id="CCFA01000123">
    <property type="protein sequence ID" value="CDR98554.1"/>
    <property type="molecule type" value="Genomic_DNA"/>
</dbReference>
<proteinExistence type="predicted"/>
<evidence type="ECO:0000256" key="1">
    <source>
        <dbReference type="ARBA" id="ARBA00004141"/>
    </source>
</evidence>
<evidence type="ECO:0000313" key="9">
    <source>
        <dbReference type="Proteomes" id="UP000242770"/>
    </source>
</evidence>
<comment type="subcellular location">
    <subcellularLocation>
        <location evidence="1">Membrane</location>
        <topology evidence="1">Multi-pass membrane protein</topology>
    </subcellularLocation>
</comment>
<evidence type="ECO:0000256" key="3">
    <source>
        <dbReference type="ARBA" id="ARBA00022692"/>
    </source>
</evidence>
<dbReference type="PROSITE" id="PS50850">
    <property type="entry name" value="MFS"/>
    <property type="match status" value="1"/>
</dbReference>
<organism evidence="8 9">
    <name type="scientific">Sporisorium scitamineum</name>
    <dbReference type="NCBI Taxonomy" id="49012"/>
    <lineage>
        <taxon>Eukaryota</taxon>
        <taxon>Fungi</taxon>
        <taxon>Dikarya</taxon>
        <taxon>Basidiomycota</taxon>
        <taxon>Ustilaginomycotina</taxon>
        <taxon>Ustilaginomycetes</taxon>
        <taxon>Ustilaginales</taxon>
        <taxon>Ustilaginaceae</taxon>
        <taxon>Sporisorium</taxon>
    </lineage>
</organism>
<dbReference type="Proteomes" id="UP000242770">
    <property type="component" value="Unassembled WGS sequence"/>
</dbReference>
<evidence type="ECO:0000256" key="4">
    <source>
        <dbReference type="ARBA" id="ARBA00022989"/>
    </source>
</evidence>
<feature type="domain" description="Major facilitator superfamily (MFS) profile" evidence="7">
    <location>
        <begin position="1"/>
        <end position="105"/>
    </location>
</feature>
<feature type="non-terminal residue" evidence="8">
    <location>
        <position position="105"/>
    </location>
</feature>
<keyword evidence="3 6" id="KW-0812">Transmembrane</keyword>
<sequence>MLRANLPSTIPSSQLGYYAGIVESTFSLVTFFTIFWWARLSDRIGRKPVLLFGLFGSFLSVNAFGFAKTFPQMVVARSIAGLMNGNIVILKSVLAEVTDDTNQAR</sequence>
<dbReference type="AlphaFoldDB" id="A0A0F7RTY3"/>
<keyword evidence="5 6" id="KW-0472">Membrane</keyword>
<feature type="transmembrane region" description="Helical" evidence="6">
    <location>
        <begin position="49"/>
        <end position="67"/>
    </location>
</feature>
<keyword evidence="2" id="KW-0813">Transport</keyword>
<evidence type="ECO:0000256" key="2">
    <source>
        <dbReference type="ARBA" id="ARBA00022448"/>
    </source>
</evidence>
<protein>
    <recommendedName>
        <fullName evidence="7">Major facilitator superfamily (MFS) profile domain-containing protein</fullName>
    </recommendedName>
</protein>
<dbReference type="GO" id="GO:0016020">
    <property type="term" value="C:membrane"/>
    <property type="evidence" value="ECO:0007669"/>
    <property type="project" value="UniProtKB-SubCell"/>
</dbReference>
<dbReference type="InterPro" id="IPR011701">
    <property type="entry name" value="MFS"/>
</dbReference>
<name>A0A0F7RTY3_9BASI</name>
<dbReference type="Pfam" id="PF07690">
    <property type="entry name" value="MFS_1"/>
    <property type="match status" value="1"/>
</dbReference>
<evidence type="ECO:0000256" key="5">
    <source>
        <dbReference type="ARBA" id="ARBA00023136"/>
    </source>
</evidence>
<dbReference type="GO" id="GO:0022857">
    <property type="term" value="F:transmembrane transporter activity"/>
    <property type="evidence" value="ECO:0007669"/>
    <property type="project" value="InterPro"/>
</dbReference>
<evidence type="ECO:0000256" key="6">
    <source>
        <dbReference type="SAM" id="Phobius"/>
    </source>
</evidence>
<evidence type="ECO:0000259" key="7">
    <source>
        <dbReference type="PROSITE" id="PS50850"/>
    </source>
</evidence>
<dbReference type="SUPFAM" id="SSF103473">
    <property type="entry name" value="MFS general substrate transporter"/>
    <property type="match status" value="1"/>
</dbReference>
<evidence type="ECO:0000313" key="8">
    <source>
        <dbReference type="EMBL" id="CDR98554.1"/>
    </source>
</evidence>
<keyword evidence="9" id="KW-1185">Reference proteome</keyword>
<accession>A0A0F7RTY3</accession>
<keyword evidence="4 6" id="KW-1133">Transmembrane helix</keyword>
<dbReference type="InterPro" id="IPR036259">
    <property type="entry name" value="MFS_trans_sf"/>
</dbReference>
<dbReference type="PANTHER" id="PTHR23504">
    <property type="entry name" value="MAJOR FACILITATOR SUPERFAMILY DOMAIN-CONTAINING PROTEIN 10"/>
    <property type="match status" value="1"/>
</dbReference>